<proteinExistence type="predicted"/>
<evidence type="ECO:0000313" key="2">
    <source>
        <dbReference type="EMBL" id="EYB80977.1"/>
    </source>
</evidence>
<dbReference type="STRING" id="53326.A0A016RS94"/>
<feature type="compositionally biased region" description="Polar residues" evidence="1">
    <location>
        <begin position="127"/>
        <end position="144"/>
    </location>
</feature>
<accession>A0A016RS94</accession>
<gene>
    <name evidence="2" type="primary">Acey_s0395.g642</name>
    <name evidence="2" type="ORF">Y032_0395g642</name>
</gene>
<keyword evidence="3" id="KW-1185">Reference proteome</keyword>
<evidence type="ECO:0000256" key="1">
    <source>
        <dbReference type="SAM" id="MobiDB-lite"/>
    </source>
</evidence>
<dbReference type="Proteomes" id="UP000024635">
    <property type="component" value="Unassembled WGS sequence"/>
</dbReference>
<dbReference type="OrthoDB" id="5872485at2759"/>
<organism evidence="2 3">
    <name type="scientific">Ancylostoma ceylanicum</name>
    <dbReference type="NCBI Taxonomy" id="53326"/>
    <lineage>
        <taxon>Eukaryota</taxon>
        <taxon>Metazoa</taxon>
        <taxon>Ecdysozoa</taxon>
        <taxon>Nematoda</taxon>
        <taxon>Chromadorea</taxon>
        <taxon>Rhabditida</taxon>
        <taxon>Rhabditina</taxon>
        <taxon>Rhabditomorpha</taxon>
        <taxon>Strongyloidea</taxon>
        <taxon>Ancylostomatidae</taxon>
        <taxon>Ancylostomatinae</taxon>
        <taxon>Ancylostoma</taxon>
    </lineage>
</organism>
<feature type="region of interest" description="Disordered" evidence="1">
    <location>
        <begin position="1"/>
        <end position="176"/>
    </location>
</feature>
<comment type="caution">
    <text evidence="2">The sequence shown here is derived from an EMBL/GenBank/DDBJ whole genome shotgun (WGS) entry which is preliminary data.</text>
</comment>
<accession>A0A0D6M956</accession>
<sequence length="225" mass="23840">MGATPSVQMSLDQPSSTDLPEIQAEKKSSDEYEPLPDLALMPPPPPPPDFVERKKGPPLAKPAKPPTAVKTVPSQVPAHPTLQQKKTTPSPAPNKSPNKTAPPPVPAKSALQEKKTVPSSQPPLQPKNVSSLPPATPKTPSTPVSAPKPSTPAAPLTRSQVKPPKSEGQKSLVKTALIVRPPKDTKTLADPWAKNYDTLLPLPPSSEVFTKRAKVTVPSEPLISK</sequence>
<name>A0A016RS94_9BILA</name>
<feature type="compositionally biased region" description="Pro residues" evidence="1">
    <location>
        <begin position="90"/>
        <end position="106"/>
    </location>
</feature>
<reference evidence="3" key="1">
    <citation type="journal article" date="2015" name="Nat. Genet.">
        <title>The genome and transcriptome of the zoonotic hookworm Ancylostoma ceylanicum identify infection-specific gene families.</title>
        <authorList>
            <person name="Schwarz E.M."/>
            <person name="Hu Y."/>
            <person name="Antoshechkin I."/>
            <person name="Miller M.M."/>
            <person name="Sternberg P.W."/>
            <person name="Aroian R.V."/>
        </authorList>
    </citation>
    <scope>NUCLEOTIDE SEQUENCE</scope>
    <source>
        <strain evidence="3">HY135</strain>
    </source>
</reference>
<protein>
    <submittedName>
        <fullName evidence="2">Uncharacterized protein</fullName>
    </submittedName>
</protein>
<dbReference type="AlphaFoldDB" id="A0A016RS94"/>
<evidence type="ECO:0000313" key="3">
    <source>
        <dbReference type="Proteomes" id="UP000024635"/>
    </source>
</evidence>
<dbReference type="EMBL" id="JARK01001731">
    <property type="protein sequence ID" value="EYB80977.1"/>
    <property type="molecule type" value="Genomic_DNA"/>
</dbReference>
<feature type="compositionally biased region" description="Polar residues" evidence="1">
    <location>
        <begin position="1"/>
        <end position="18"/>
    </location>
</feature>